<evidence type="ECO:0000256" key="6">
    <source>
        <dbReference type="ARBA" id="ARBA00022777"/>
    </source>
</evidence>
<feature type="transmembrane region" description="Helical" evidence="14">
    <location>
        <begin position="426"/>
        <end position="449"/>
    </location>
</feature>
<dbReference type="InterPro" id="IPR035976">
    <property type="entry name" value="Sushi/SCR/CCP_sf"/>
</dbReference>
<keyword evidence="10" id="KW-0829">Tyrosine-protein kinase</keyword>
<dbReference type="InterPro" id="IPR000719">
    <property type="entry name" value="Prot_kinase_dom"/>
</dbReference>
<dbReference type="SMART" id="SM00032">
    <property type="entry name" value="CCP"/>
    <property type="match status" value="2"/>
</dbReference>
<dbReference type="PANTHER" id="PTHR24416:SF349">
    <property type="entry name" value="TYROSINE-PROTEIN KINASE RYK"/>
    <property type="match status" value="1"/>
</dbReference>
<dbReference type="EMBL" id="KE346367">
    <property type="protein sequence ID" value="KJE94549.1"/>
    <property type="molecule type" value="Genomic_DNA"/>
</dbReference>
<dbReference type="PhylomeDB" id="A0A0D2X3M1"/>
<feature type="domain" description="Sushi" evidence="17">
    <location>
        <begin position="264"/>
        <end position="328"/>
    </location>
</feature>
<gene>
    <name evidence="18" type="ORF">CAOG_005181</name>
</gene>
<keyword evidence="19" id="KW-1185">Reference proteome</keyword>
<protein>
    <submittedName>
        <fullName evidence="18">TKL protein kinase</fullName>
    </submittedName>
</protein>
<feature type="chain" id="PRO_5002270383" evidence="15">
    <location>
        <begin position="22"/>
        <end position="858"/>
    </location>
</feature>
<keyword evidence="6 18" id="KW-0418">Kinase</keyword>
<dbReference type="SUPFAM" id="SSF57535">
    <property type="entry name" value="Complement control module/SCR domain"/>
    <property type="match status" value="2"/>
</dbReference>
<dbReference type="Gene3D" id="3.30.200.20">
    <property type="entry name" value="Phosphorylase Kinase, domain 1"/>
    <property type="match status" value="1"/>
</dbReference>
<reference evidence="19" key="1">
    <citation type="submission" date="2011-02" db="EMBL/GenBank/DDBJ databases">
        <title>The Genome Sequence of Capsaspora owczarzaki ATCC 30864.</title>
        <authorList>
            <person name="Russ C."/>
            <person name="Cuomo C."/>
            <person name="Burger G."/>
            <person name="Gray M.W."/>
            <person name="Holland P.W.H."/>
            <person name="King N."/>
            <person name="Lang F.B.F."/>
            <person name="Roger A.J."/>
            <person name="Ruiz-Trillo I."/>
            <person name="Young S.K."/>
            <person name="Zeng Q."/>
            <person name="Gargeya S."/>
            <person name="Alvarado L."/>
            <person name="Berlin A."/>
            <person name="Chapman S.B."/>
            <person name="Chen Z."/>
            <person name="Freedman E."/>
            <person name="Gellesch M."/>
            <person name="Goldberg J."/>
            <person name="Griggs A."/>
            <person name="Gujja S."/>
            <person name="Heilman E."/>
            <person name="Heiman D."/>
            <person name="Howarth C."/>
            <person name="Mehta T."/>
            <person name="Neiman D."/>
            <person name="Pearson M."/>
            <person name="Roberts A."/>
            <person name="Saif S."/>
            <person name="Shea T."/>
            <person name="Shenoy N."/>
            <person name="Sisk P."/>
            <person name="Stolte C."/>
            <person name="Sykes S."/>
            <person name="White J."/>
            <person name="Yandava C."/>
            <person name="Haas B."/>
            <person name="Nusbaum C."/>
            <person name="Birren B."/>
        </authorList>
    </citation>
    <scope>NUCLEOTIDE SEQUENCE</scope>
    <source>
        <strain evidence="19">ATCC 30864</strain>
    </source>
</reference>
<evidence type="ECO:0000256" key="15">
    <source>
        <dbReference type="SAM" id="SignalP"/>
    </source>
</evidence>
<keyword evidence="7" id="KW-0067">ATP-binding</keyword>
<organism evidence="18 19">
    <name type="scientific">Capsaspora owczarzaki (strain ATCC 30864)</name>
    <dbReference type="NCBI Taxonomy" id="595528"/>
    <lineage>
        <taxon>Eukaryota</taxon>
        <taxon>Filasterea</taxon>
        <taxon>Capsaspora</taxon>
    </lineage>
</organism>
<keyword evidence="8 14" id="KW-1133">Transmembrane helix</keyword>
<dbReference type="CDD" id="cd00033">
    <property type="entry name" value="CCP"/>
    <property type="match status" value="1"/>
</dbReference>
<dbReference type="SMART" id="SM00219">
    <property type="entry name" value="TyrKc"/>
    <property type="match status" value="1"/>
</dbReference>
<keyword evidence="2" id="KW-0808">Transferase</keyword>
<keyword evidence="5" id="KW-0547">Nucleotide-binding</keyword>
<dbReference type="GO" id="GO:0007169">
    <property type="term" value="P:cell surface receptor protein tyrosine kinase signaling pathway"/>
    <property type="evidence" value="ECO:0007669"/>
    <property type="project" value="TreeGrafter"/>
</dbReference>
<dbReference type="PRINTS" id="PR00109">
    <property type="entry name" value="TYRKINASE"/>
</dbReference>
<sequence length="858" mass="91020">MLKRVACTLISLVLLAGIARAGPGTLRLKFYGVNGDGPECETMSSCDFEVESIFAYTTSAGTTTQKIGLGEISNNNSPRWNYAFNATYFPTFTGSITFSIDLIERDSPLEGGDDDYGAVTYNVPVTAGAAAADVTMSGFWMVNNVFINVQFTCSTDYYGSTCDTYCTTNSGNCNSCNSTGGCSTCATGYSGPNWPCTATPNWCTIPGTAVGGGTRSCANTINGVCSTSCHSGYTLSAGTAASTTCLSSQMWSSGNPGVCVVNNNYCTAKAAPTNGQMSCTNIFALNSVCSFSCNNVGYTFAGSSSFTCNSNTQASGSWSAGTNPTCTPITNFSPTVPVPSGATSFSTTESVEVSIASVTASSSSIASQSPTSVASDASTTSAVSASVSSDTSVLMASLVSTASASAASVASSIVQHSSDTQASSSAAAVAAAVASVAVVAIIAAVLIVLRRRRLQRRSTARPKNSVKDSASPVYQEAIEMTTSPLAHPTPEPTDSANPIYHEASELTGSSMPHSTRAHREEDIAAYATAGQKQPEPLYQAISTTSPEVVYDYASAYVAGSNSRRVREGLTIVKHLASGNFGDVALGQVPFSVLPERARTLLGPAAPETVQVAVKSLKSDADEKSRKDFESEAKLMAPFVHPNVVRLLAALVESEPHLVLLEFVQYGDLRSLLQKSKKQSFKWSENEQINAIRQIALGMEYLGTLHFVHRDLAARNCLVGQGMVVKIADFGLSRELADENDYYRMETRGKLPVKWMAPETMTFRKFSSMSDVWSFGVTAWECCCYGEMPYGKLSGRDTLAHVEAGGRLPQPEHCMLELYNMMMSCWNMTPEFRPSFSQLVKVLTSLQDGTPVREMGPLV</sequence>
<dbReference type="PROSITE" id="PS50923">
    <property type="entry name" value="SUSHI"/>
    <property type="match status" value="2"/>
</dbReference>
<feature type="domain" description="Protein kinase" evidence="16">
    <location>
        <begin position="569"/>
        <end position="845"/>
    </location>
</feature>
<dbReference type="InterPro" id="IPR020635">
    <property type="entry name" value="Tyr_kinase_cat_dom"/>
</dbReference>
<keyword evidence="12" id="KW-0675">Receptor</keyword>
<evidence type="ECO:0000256" key="3">
    <source>
        <dbReference type="ARBA" id="ARBA00022692"/>
    </source>
</evidence>
<dbReference type="GO" id="GO:0043235">
    <property type="term" value="C:receptor complex"/>
    <property type="evidence" value="ECO:0007669"/>
    <property type="project" value="TreeGrafter"/>
</dbReference>
<dbReference type="PANTHER" id="PTHR24416">
    <property type="entry name" value="TYROSINE-PROTEIN KINASE RECEPTOR"/>
    <property type="match status" value="1"/>
</dbReference>
<feature type="domain" description="Sushi" evidence="17">
    <location>
        <begin position="201"/>
        <end position="261"/>
    </location>
</feature>
<dbReference type="SUPFAM" id="SSF56112">
    <property type="entry name" value="Protein kinase-like (PK-like)"/>
    <property type="match status" value="1"/>
</dbReference>
<evidence type="ECO:0000256" key="4">
    <source>
        <dbReference type="ARBA" id="ARBA00022729"/>
    </source>
</evidence>
<dbReference type="GO" id="GO:0004714">
    <property type="term" value="F:transmembrane receptor protein tyrosine kinase activity"/>
    <property type="evidence" value="ECO:0007669"/>
    <property type="project" value="TreeGrafter"/>
</dbReference>
<evidence type="ECO:0000256" key="2">
    <source>
        <dbReference type="ARBA" id="ARBA00022679"/>
    </source>
</evidence>
<dbReference type="AlphaFoldDB" id="A0A0D2X3M1"/>
<dbReference type="InterPro" id="IPR000436">
    <property type="entry name" value="Sushi_SCR_CCP_dom"/>
</dbReference>
<proteinExistence type="predicted"/>
<evidence type="ECO:0000259" key="17">
    <source>
        <dbReference type="PROSITE" id="PS50923"/>
    </source>
</evidence>
<keyword evidence="11" id="KW-1015">Disulfide bond</keyword>
<dbReference type="InterPro" id="IPR008266">
    <property type="entry name" value="Tyr_kinase_AS"/>
</dbReference>
<dbReference type="PROSITE" id="PS50011">
    <property type="entry name" value="PROTEIN_KINASE_DOM"/>
    <property type="match status" value="1"/>
</dbReference>
<dbReference type="OrthoDB" id="122279at2759"/>
<keyword evidence="13" id="KW-0325">Glycoprotein</keyword>
<keyword evidence="3 14" id="KW-0812">Transmembrane</keyword>
<dbReference type="FunFam" id="1.10.510.10:FF:000554">
    <property type="entry name" value="Predicted protein"/>
    <property type="match status" value="1"/>
</dbReference>
<dbReference type="InParanoid" id="A0A0D2X3M1"/>
<dbReference type="InterPro" id="IPR050122">
    <property type="entry name" value="RTK"/>
</dbReference>
<evidence type="ECO:0000256" key="5">
    <source>
        <dbReference type="ARBA" id="ARBA00022741"/>
    </source>
</evidence>
<evidence type="ECO:0000259" key="16">
    <source>
        <dbReference type="PROSITE" id="PS50011"/>
    </source>
</evidence>
<dbReference type="CDD" id="cd00192">
    <property type="entry name" value="PTKc"/>
    <property type="match status" value="1"/>
</dbReference>
<dbReference type="PROSITE" id="PS00109">
    <property type="entry name" value="PROTEIN_KINASE_TYR"/>
    <property type="match status" value="1"/>
</dbReference>
<dbReference type="GO" id="GO:0005886">
    <property type="term" value="C:plasma membrane"/>
    <property type="evidence" value="ECO:0007669"/>
    <property type="project" value="TreeGrafter"/>
</dbReference>
<dbReference type="STRING" id="595528.A0A0D2X3M1"/>
<dbReference type="Pfam" id="PF07714">
    <property type="entry name" value="PK_Tyr_Ser-Thr"/>
    <property type="match status" value="1"/>
</dbReference>
<evidence type="ECO:0000256" key="7">
    <source>
        <dbReference type="ARBA" id="ARBA00022840"/>
    </source>
</evidence>
<keyword evidence="4 15" id="KW-0732">Signal</keyword>
<evidence type="ECO:0000256" key="10">
    <source>
        <dbReference type="ARBA" id="ARBA00023137"/>
    </source>
</evidence>
<evidence type="ECO:0000256" key="13">
    <source>
        <dbReference type="ARBA" id="ARBA00023180"/>
    </source>
</evidence>
<keyword evidence="9 14" id="KW-0472">Membrane</keyword>
<evidence type="ECO:0000256" key="1">
    <source>
        <dbReference type="ARBA" id="ARBA00004167"/>
    </source>
</evidence>
<evidence type="ECO:0000256" key="8">
    <source>
        <dbReference type="ARBA" id="ARBA00022989"/>
    </source>
</evidence>
<evidence type="ECO:0000256" key="14">
    <source>
        <dbReference type="SAM" id="Phobius"/>
    </source>
</evidence>
<evidence type="ECO:0000256" key="9">
    <source>
        <dbReference type="ARBA" id="ARBA00023136"/>
    </source>
</evidence>
<dbReference type="Gene3D" id="1.10.510.10">
    <property type="entry name" value="Transferase(Phosphotransferase) domain 1"/>
    <property type="match status" value="1"/>
</dbReference>
<dbReference type="Proteomes" id="UP000008743">
    <property type="component" value="Unassembled WGS sequence"/>
</dbReference>
<name>A0A0D2X3M1_CAPO3</name>
<dbReference type="GO" id="GO:0051897">
    <property type="term" value="P:positive regulation of phosphatidylinositol 3-kinase/protein kinase B signal transduction"/>
    <property type="evidence" value="ECO:0007669"/>
    <property type="project" value="TreeGrafter"/>
</dbReference>
<accession>A0A0D2X3M1</accession>
<comment type="subcellular location">
    <subcellularLocation>
        <location evidence="1">Membrane</location>
        <topology evidence="1">Single-pass membrane protein</topology>
    </subcellularLocation>
</comment>
<dbReference type="Gene3D" id="2.10.70.10">
    <property type="entry name" value="Complement Module, domain 1"/>
    <property type="match status" value="1"/>
</dbReference>
<dbReference type="GO" id="GO:0005524">
    <property type="term" value="F:ATP binding"/>
    <property type="evidence" value="ECO:0007669"/>
    <property type="project" value="UniProtKB-KW"/>
</dbReference>
<evidence type="ECO:0000256" key="11">
    <source>
        <dbReference type="ARBA" id="ARBA00023157"/>
    </source>
</evidence>
<dbReference type="InterPro" id="IPR001245">
    <property type="entry name" value="Ser-Thr/Tyr_kinase_cat_dom"/>
</dbReference>
<dbReference type="InterPro" id="IPR011009">
    <property type="entry name" value="Kinase-like_dom_sf"/>
</dbReference>
<dbReference type="eggNOG" id="KOG1026">
    <property type="taxonomic scope" value="Eukaryota"/>
</dbReference>
<evidence type="ECO:0000313" key="19">
    <source>
        <dbReference type="Proteomes" id="UP000008743"/>
    </source>
</evidence>
<evidence type="ECO:0000313" key="18">
    <source>
        <dbReference type="EMBL" id="KJE94549.1"/>
    </source>
</evidence>
<feature type="signal peptide" evidence="15">
    <location>
        <begin position="1"/>
        <end position="21"/>
    </location>
</feature>
<evidence type="ECO:0000256" key="12">
    <source>
        <dbReference type="ARBA" id="ARBA00023170"/>
    </source>
</evidence>